<dbReference type="PANTHER" id="PTHR22807">
    <property type="entry name" value="NOP2 YEAST -RELATED NOL1/NOP2/FMU SUN DOMAIN-CONTAINING"/>
    <property type="match status" value="1"/>
</dbReference>
<dbReference type="Proteomes" id="UP000057158">
    <property type="component" value="Chromosome"/>
</dbReference>
<evidence type="ECO:0000256" key="10">
    <source>
        <dbReference type="ARBA" id="ARBA00022884"/>
    </source>
</evidence>
<evidence type="ECO:0000313" key="17">
    <source>
        <dbReference type="Proteomes" id="UP000057158"/>
    </source>
</evidence>
<dbReference type="PROSITE" id="PS01153">
    <property type="entry name" value="NOL1_NOP2_SUN"/>
    <property type="match status" value="1"/>
</dbReference>
<evidence type="ECO:0000256" key="13">
    <source>
        <dbReference type="ARBA" id="ARBA00047283"/>
    </source>
</evidence>
<evidence type="ECO:0000259" key="15">
    <source>
        <dbReference type="PROSITE" id="PS51686"/>
    </source>
</evidence>
<comment type="function">
    <text evidence="1">Specifically methylates the cytosine at position 967 (m5C967) of 16S rRNA.</text>
</comment>
<keyword evidence="5" id="KW-0963">Cytoplasm</keyword>
<dbReference type="InterPro" id="IPR023267">
    <property type="entry name" value="RCMT"/>
</dbReference>
<reference evidence="16 17" key="1">
    <citation type="submission" date="2015-07" db="EMBL/GenBank/DDBJ databases">
        <title>Isolation and Genomic Characterization of a Novel Halophilic Metal-Reducing Deltaproteobacterium from the Deep Subsurface.</title>
        <authorList>
            <person name="Badalamenti J.P."/>
            <person name="Summers Z.M."/>
            <person name="Gralnick J.A."/>
            <person name="Bond D.R."/>
        </authorList>
    </citation>
    <scope>NUCLEOTIDE SEQUENCE [LARGE SCALE GENOMIC DNA]</scope>
    <source>
        <strain evidence="16 17">WTL</strain>
    </source>
</reference>
<gene>
    <name evidence="16" type="primary">rsmB</name>
    <name evidence="16" type="ORF">DSOUD_3435</name>
</gene>
<proteinExistence type="inferred from homology"/>
<comment type="catalytic activity">
    <reaction evidence="13">
        <text>cytidine(967) in 16S rRNA + S-adenosyl-L-methionine = 5-methylcytidine(967) in 16S rRNA + S-adenosyl-L-homocysteine + H(+)</text>
        <dbReference type="Rhea" id="RHEA:42748"/>
        <dbReference type="Rhea" id="RHEA-COMP:10219"/>
        <dbReference type="Rhea" id="RHEA-COMP:10220"/>
        <dbReference type="ChEBI" id="CHEBI:15378"/>
        <dbReference type="ChEBI" id="CHEBI:57856"/>
        <dbReference type="ChEBI" id="CHEBI:59789"/>
        <dbReference type="ChEBI" id="CHEBI:74483"/>
        <dbReference type="ChEBI" id="CHEBI:82748"/>
        <dbReference type="EC" id="2.1.1.176"/>
    </reaction>
</comment>
<dbReference type="Gene3D" id="3.40.50.150">
    <property type="entry name" value="Vaccinia Virus protein VP39"/>
    <property type="match status" value="1"/>
</dbReference>
<evidence type="ECO:0000256" key="5">
    <source>
        <dbReference type="ARBA" id="ARBA00022490"/>
    </source>
</evidence>
<keyword evidence="17" id="KW-1185">Reference proteome</keyword>
<dbReference type="InterPro" id="IPR004573">
    <property type="entry name" value="rRNA_ssu_MeTfrase_B"/>
</dbReference>
<dbReference type="PRINTS" id="PR02008">
    <property type="entry name" value="RCMTFAMILY"/>
</dbReference>
<feature type="active site" description="Nucleophile" evidence="14">
    <location>
        <position position="385"/>
    </location>
</feature>
<dbReference type="PROSITE" id="PS51686">
    <property type="entry name" value="SAM_MT_RSMB_NOP"/>
    <property type="match status" value="1"/>
</dbReference>
<evidence type="ECO:0000256" key="4">
    <source>
        <dbReference type="ARBA" id="ARBA00012140"/>
    </source>
</evidence>
<dbReference type="InterPro" id="IPR001678">
    <property type="entry name" value="MeTrfase_RsmB-F_NOP2_dom"/>
</dbReference>
<dbReference type="RefSeq" id="WP_096335457.1">
    <property type="nucleotide sequence ID" value="NZ_CP010802.1"/>
</dbReference>
<feature type="binding site" evidence="14">
    <location>
        <begin position="262"/>
        <end position="268"/>
    </location>
    <ligand>
        <name>S-adenosyl-L-methionine</name>
        <dbReference type="ChEBI" id="CHEBI:59789"/>
    </ligand>
</feature>
<dbReference type="InterPro" id="IPR035926">
    <property type="entry name" value="NusB-like_sf"/>
</dbReference>
<dbReference type="SUPFAM" id="SSF48013">
    <property type="entry name" value="NusB-like"/>
    <property type="match status" value="1"/>
</dbReference>
<feature type="binding site" evidence="14">
    <location>
        <position position="332"/>
    </location>
    <ligand>
        <name>S-adenosyl-L-methionine</name>
        <dbReference type="ChEBI" id="CHEBI:59789"/>
    </ligand>
</feature>
<keyword evidence="6" id="KW-0698">rRNA processing</keyword>
<dbReference type="AlphaFoldDB" id="A0A0M4D3S0"/>
<dbReference type="Pfam" id="PF01189">
    <property type="entry name" value="Methyltr_RsmB-F"/>
    <property type="match status" value="1"/>
</dbReference>
<dbReference type="InterPro" id="IPR049560">
    <property type="entry name" value="MeTrfase_RsmB-F_NOP2_cat"/>
</dbReference>
<dbReference type="EC" id="2.1.1.176" evidence="4"/>
<dbReference type="Pfam" id="PF01029">
    <property type="entry name" value="NusB"/>
    <property type="match status" value="1"/>
</dbReference>
<keyword evidence="8 14" id="KW-0808">Transferase</keyword>
<keyword evidence="10 14" id="KW-0694">RNA-binding</keyword>
<name>A0A0M4D3S0_9BACT</name>
<evidence type="ECO:0000256" key="14">
    <source>
        <dbReference type="PROSITE-ProRule" id="PRU01023"/>
    </source>
</evidence>
<dbReference type="EMBL" id="CP010802">
    <property type="protein sequence ID" value="ALC18152.1"/>
    <property type="molecule type" value="Genomic_DNA"/>
</dbReference>
<evidence type="ECO:0000256" key="3">
    <source>
        <dbReference type="ARBA" id="ARBA00007494"/>
    </source>
</evidence>
<dbReference type="KEGG" id="des:DSOUD_3435"/>
<dbReference type="GO" id="GO:0006355">
    <property type="term" value="P:regulation of DNA-templated transcription"/>
    <property type="evidence" value="ECO:0007669"/>
    <property type="project" value="InterPro"/>
</dbReference>
<protein>
    <recommendedName>
        <fullName evidence="4">16S rRNA (cytosine(967)-C(5))-methyltransferase</fullName>
        <ecNumber evidence="4">2.1.1.176</ecNumber>
    </recommendedName>
    <alternativeName>
        <fullName evidence="11">16S rRNA m5C967 methyltransferase</fullName>
    </alternativeName>
    <alternativeName>
        <fullName evidence="12">rRNA (cytosine-C(5)-)-methyltransferase RsmB</fullName>
    </alternativeName>
</protein>
<dbReference type="InterPro" id="IPR006027">
    <property type="entry name" value="NusB_RsmB_TIM44"/>
</dbReference>
<dbReference type="Pfam" id="PF22458">
    <property type="entry name" value="RsmF-B_ferredox"/>
    <property type="match status" value="1"/>
</dbReference>
<dbReference type="STRING" id="1603606.DSOUD_3435"/>
<keyword evidence="7 14" id="KW-0489">Methyltransferase</keyword>
<evidence type="ECO:0000256" key="2">
    <source>
        <dbReference type="ARBA" id="ARBA00004496"/>
    </source>
</evidence>
<evidence type="ECO:0000256" key="7">
    <source>
        <dbReference type="ARBA" id="ARBA00022603"/>
    </source>
</evidence>
<dbReference type="NCBIfam" id="TIGR00563">
    <property type="entry name" value="rsmB"/>
    <property type="match status" value="1"/>
</dbReference>
<evidence type="ECO:0000256" key="11">
    <source>
        <dbReference type="ARBA" id="ARBA00030399"/>
    </source>
</evidence>
<dbReference type="GO" id="GO:0005737">
    <property type="term" value="C:cytoplasm"/>
    <property type="evidence" value="ECO:0007669"/>
    <property type="project" value="UniProtKB-SubCell"/>
</dbReference>
<evidence type="ECO:0000256" key="8">
    <source>
        <dbReference type="ARBA" id="ARBA00022679"/>
    </source>
</evidence>
<dbReference type="InterPro" id="IPR054728">
    <property type="entry name" value="RsmB-like_ferredoxin"/>
</dbReference>
<evidence type="ECO:0000256" key="6">
    <source>
        <dbReference type="ARBA" id="ARBA00022552"/>
    </source>
</evidence>
<dbReference type="SUPFAM" id="SSF53335">
    <property type="entry name" value="S-adenosyl-L-methionine-dependent methyltransferases"/>
    <property type="match status" value="1"/>
</dbReference>
<sequence length="451" mass="49371">MKLLDPRHIAYEVLRRVDEGAYSDLALDAALRAAPGIDPRDRGLATELVYGVLRRRGSLDFALGRFCSQPLEKVEAGVRTLLRLGTYQILHLDRVPAPAAVHETVELARTLGLERATGFINGILRALIRGAAAIPWPDPQKATLAHLEQVLSLPPWLARRWRRELGDEEALALAAAMLEPAPFTLRVNTLRLERDAYLEELRKAGYEVQATRYAPEGVRVTARLPGALPGTGEGFCQVQDEASMLIARLLDPQPGERILDACAAPGGKTTHIAALSGNAAAILALDLHPKRVRLIGEGAYRLGCEGIETSDWDLTRPPGFLDAESFDRVLVDAPCSGLGVLRRNPETRWRRIEADIGRLALLQGTILGNVAPLVRPGGTLLYSLCTLTPEETDGVVDAFLAGHPDFVREDLRLSAPAGWQELFDDRGALSTFPHRHGGMDAFFAVRFRRRG</sequence>
<dbReference type="GO" id="GO:0003723">
    <property type="term" value="F:RNA binding"/>
    <property type="evidence" value="ECO:0007669"/>
    <property type="project" value="UniProtKB-UniRule"/>
</dbReference>
<dbReference type="CDD" id="cd02440">
    <property type="entry name" value="AdoMet_MTases"/>
    <property type="match status" value="1"/>
</dbReference>
<evidence type="ECO:0000313" key="16">
    <source>
        <dbReference type="EMBL" id="ALC18152.1"/>
    </source>
</evidence>
<dbReference type="PATRIC" id="fig|1603606.3.peg.3696"/>
<evidence type="ECO:0000256" key="9">
    <source>
        <dbReference type="ARBA" id="ARBA00022691"/>
    </source>
</evidence>
<dbReference type="Gene3D" id="1.10.940.10">
    <property type="entry name" value="NusB-like"/>
    <property type="match status" value="1"/>
</dbReference>
<dbReference type="OrthoDB" id="9810297at2"/>
<dbReference type="PANTHER" id="PTHR22807:SF61">
    <property type="entry name" value="NOL1_NOP2_SUN FAMILY PROTEIN _ ANTITERMINATION NUSB DOMAIN-CONTAINING PROTEIN"/>
    <property type="match status" value="1"/>
</dbReference>
<dbReference type="InterPro" id="IPR029063">
    <property type="entry name" value="SAM-dependent_MTases_sf"/>
</dbReference>
<dbReference type="Gene3D" id="3.30.70.1170">
    <property type="entry name" value="Sun protein, domain 3"/>
    <property type="match status" value="1"/>
</dbReference>
<accession>A0A0M4D3S0</accession>
<organism evidence="16 17">
    <name type="scientific">Desulfuromonas soudanensis</name>
    <dbReference type="NCBI Taxonomy" id="1603606"/>
    <lineage>
        <taxon>Bacteria</taxon>
        <taxon>Pseudomonadati</taxon>
        <taxon>Thermodesulfobacteriota</taxon>
        <taxon>Desulfuromonadia</taxon>
        <taxon>Desulfuromonadales</taxon>
        <taxon>Desulfuromonadaceae</taxon>
        <taxon>Desulfuromonas</taxon>
    </lineage>
</organism>
<comment type="subcellular location">
    <subcellularLocation>
        <location evidence="2">Cytoplasm</location>
    </subcellularLocation>
</comment>
<evidence type="ECO:0000256" key="1">
    <source>
        <dbReference type="ARBA" id="ARBA00002724"/>
    </source>
</evidence>
<dbReference type="GO" id="GO:0008649">
    <property type="term" value="F:rRNA methyltransferase activity"/>
    <property type="evidence" value="ECO:0007669"/>
    <property type="project" value="InterPro"/>
</dbReference>
<feature type="domain" description="SAM-dependent MTase RsmB/NOP-type" evidence="15">
    <location>
        <begin position="173"/>
        <end position="450"/>
    </location>
</feature>
<dbReference type="NCBIfam" id="NF011494">
    <property type="entry name" value="PRK14902.1"/>
    <property type="match status" value="1"/>
</dbReference>
<evidence type="ECO:0000256" key="12">
    <source>
        <dbReference type="ARBA" id="ARBA00031088"/>
    </source>
</evidence>
<comment type="similarity">
    <text evidence="3 14">Belongs to the class I-like SAM-binding methyltransferase superfamily. RsmB/NOP family.</text>
</comment>
<keyword evidence="9 14" id="KW-0949">S-adenosyl-L-methionine</keyword>
<dbReference type="InterPro" id="IPR018314">
    <property type="entry name" value="RsmB/NOL1/NOP2-like_CS"/>
</dbReference>
<feature type="binding site" evidence="14">
    <location>
        <position position="313"/>
    </location>
    <ligand>
        <name>S-adenosyl-L-methionine</name>
        <dbReference type="ChEBI" id="CHEBI:59789"/>
    </ligand>
</feature>
<feature type="binding site" evidence="14">
    <location>
        <position position="286"/>
    </location>
    <ligand>
        <name>S-adenosyl-L-methionine</name>
        <dbReference type="ChEBI" id="CHEBI:59789"/>
    </ligand>
</feature>
<dbReference type="FunFam" id="3.40.50.150:FF:000257">
    <property type="entry name" value="16S rRNA methyltransferase"/>
    <property type="match status" value="1"/>
</dbReference>